<dbReference type="AlphaFoldDB" id="A0A8S4N059"/>
<reference evidence="2" key="1">
    <citation type="submission" date="2022-03" db="EMBL/GenBank/DDBJ databases">
        <authorList>
            <person name="Martin C."/>
        </authorList>
    </citation>
    <scope>NUCLEOTIDE SEQUENCE</scope>
</reference>
<dbReference type="OrthoDB" id="6138515at2759"/>
<sequence length="231" mass="26622">MLDQLPAEIICLILDFLKIEDLIKVSKINQQFKTIISKYPNIGWKNIFVPETIDNEEFVTLCEHSKQFEEFIVSGAVELMLMSPEADFFIFSALQYSINLHILQLDGTTISTLTFLRFLPNLEVLSLSYCLNLVSEDIIALQWCHKIEQLYVSHTAIDALELTTVCMKEKFPNLFSVEAQGIEFTYLQICQLLNAVVKLSYFGLSLFPTLPLRTFNLAFKNRYTDIVWTIV</sequence>
<organism evidence="2 3">
    <name type="scientific">Owenia fusiformis</name>
    <name type="common">Polychaete worm</name>
    <dbReference type="NCBI Taxonomy" id="6347"/>
    <lineage>
        <taxon>Eukaryota</taxon>
        <taxon>Metazoa</taxon>
        <taxon>Spiralia</taxon>
        <taxon>Lophotrochozoa</taxon>
        <taxon>Annelida</taxon>
        <taxon>Polychaeta</taxon>
        <taxon>Sedentaria</taxon>
        <taxon>Canalipalpata</taxon>
        <taxon>Sabellida</taxon>
        <taxon>Oweniida</taxon>
        <taxon>Oweniidae</taxon>
        <taxon>Owenia</taxon>
    </lineage>
</organism>
<evidence type="ECO:0000313" key="2">
    <source>
        <dbReference type="EMBL" id="CAH1774621.1"/>
    </source>
</evidence>
<accession>A0A8S4N059</accession>
<dbReference type="Pfam" id="PF00646">
    <property type="entry name" value="F-box"/>
    <property type="match status" value="1"/>
</dbReference>
<feature type="domain" description="F-box" evidence="1">
    <location>
        <begin position="1"/>
        <end position="47"/>
    </location>
</feature>
<dbReference type="InterPro" id="IPR032675">
    <property type="entry name" value="LRR_dom_sf"/>
</dbReference>
<protein>
    <recommendedName>
        <fullName evidence="1">F-box domain-containing protein</fullName>
    </recommendedName>
</protein>
<comment type="caution">
    <text evidence="2">The sequence shown here is derived from an EMBL/GenBank/DDBJ whole genome shotgun (WGS) entry which is preliminary data.</text>
</comment>
<dbReference type="Gene3D" id="1.20.1280.50">
    <property type="match status" value="1"/>
</dbReference>
<dbReference type="SUPFAM" id="SSF81383">
    <property type="entry name" value="F-box domain"/>
    <property type="match status" value="1"/>
</dbReference>
<dbReference type="SMART" id="SM00256">
    <property type="entry name" value="FBOX"/>
    <property type="match status" value="1"/>
</dbReference>
<dbReference type="PROSITE" id="PS50181">
    <property type="entry name" value="FBOX"/>
    <property type="match status" value="1"/>
</dbReference>
<dbReference type="EMBL" id="CAIIXF020000001">
    <property type="protein sequence ID" value="CAH1774621.1"/>
    <property type="molecule type" value="Genomic_DNA"/>
</dbReference>
<keyword evidence="3" id="KW-1185">Reference proteome</keyword>
<evidence type="ECO:0000259" key="1">
    <source>
        <dbReference type="PROSITE" id="PS50181"/>
    </source>
</evidence>
<evidence type="ECO:0000313" key="3">
    <source>
        <dbReference type="Proteomes" id="UP000749559"/>
    </source>
</evidence>
<dbReference type="InterPro" id="IPR001810">
    <property type="entry name" value="F-box_dom"/>
</dbReference>
<dbReference type="Gene3D" id="3.80.10.10">
    <property type="entry name" value="Ribonuclease Inhibitor"/>
    <property type="match status" value="1"/>
</dbReference>
<proteinExistence type="predicted"/>
<dbReference type="SUPFAM" id="SSF52047">
    <property type="entry name" value="RNI-like"/>
    <property type="match status" value="1"/>
</dbReference>
<name>A0A8S4N059_OWEFU</name>
<gene>
    <name evidence="2" type="ORF">OFUS_LOCUS2044</name>
</gene>
<dbReference type="InterPro" id="IPR036047">
    <property type="entry name" value="F-box-like_dom_sf"/>
</dbReference>
<dbReference type="Proteomes" id="UP000749559">
    <property type="component" value="Unassembled WGS sequence"/>
</dbReference>